<evidence type="ECO:0000256" key="6">
    <source>
        <dbReference type="ARBA" id="ARBA00022556"/>
    </source>
</evidence>
<dbReference type="UniPathway" id="UPA00973"/>
<evidence type="ECO:0000256" key="3">
    <source>
        <dbReference type="ARBA" id="ARBA00012687"/>
    </source>
</evidence>
<dbReference type="PANTHER" id="PTHR30372:SF4">
    <property type="entry name" value="LIPID-A-DISACCHARIDE SYNTHASE, MITOCHONDRIAL-RELATED"/>
    <property type="match status" value="1"/>
</dbReference>
<dbReference type="PANTHER" id="PTHR30372">
    <property type="entry name" value="LIPID-A-DISACCHARIDE SYNTHASE"/>
    <property type="match status" value="1"/>
</dbReference>
<dbReference type="GO" id="GO:0016020">
    <property type="term" value="C:membrane"/>
    <property type="evidence" value="ECO:0007669"/>
    <property type="project" value="GOC"/>
</dbReference>
<evidence type="ECO:0000256" key="4">
    <source>
        <dbReference type="ARBA" id="ARBA00020902"/>
    </source>
</evidence>
<dbReference type="AlphaFoldDB" id="A0A4R6PQ81"/>
<evidence type="ECO:0000256" key="8">
    <source>
        <dbReference type="ARBA" id="ARBA00022679"/>
    </source>
</evidence>
<dbReference type="EC" id="2.4.1.182" evidence="3 11"/>
<keyword evidence="5 11" id="KW-0444">Lipid biosynthesis</keyword>
<dbReference type="Pfam" id="PF02684">
    <property type="entry name" value="LpxB"/>
    <property type="match status" value="1"/>
</dbReference>
<evidence type="ECO:0000256" key="1">
    <source>
        <dbReference type="ARBA" id="ARBA00002056"/>
    </source>
</evidence>
<keyword evidence="8 11" id="KW-0808">Transferase</keyword>
<dbReference type="NCBIfam" id="TIGR00215">
    <property type="entry name" value="lpxB"/>
    <property type="match status" value="1"/>
</dbReference>
<dbReference type="SUPFAM" id="SSF53756">
    <property type="entry name" value="UDP-Glycosyltransferase/glycogen phosphorylase"/>
    <property type="match status" value="1"/>
</dbReference>
<evidence type="ECO:0000313" key="13">
    <source>
        <dbReference type="Proteomes" id="UP000295531"/>
    </source>
</evidence>
<sequence length="389" mass="43077">MTSNKSLTIAIVAGEHSGDLLGAGLMRAIKSQSSVPVRFVGVGGPLMAEQGLASFFPMDDLAVMGIAEVLAHLPKLLRHRKNLVNYLVEQKPDVMIGIDAPDFNLTVERRLKQKGIATVHYVSPSVWAWRKGRIKGIKKSVDHMLCLLPFEKQFYDQHQLPATFVGHPLADQIPMQWPCKSAREELNIQLESPMLALLPGSRTGEIERMGPLFLTVAARLHQQHANLQFIAPMISDARAEQFREMHQQLAADLPLTITVGNSRETMAAADYLLLTSGTVALEAMLIKRPMVVAYRFSAVTYWLIKRLFHAPFFSLPNLLAGKKLVPELAQDEATEEALTEQLQALMQSSNESLISTFTDLHRQLKVNASDIAADATLSLINSKKSNQKA</sequence>
<keyword evidence="9 11" id="KW-0443">Lipid metabolism</keyword>
<keyword evidence="7 11" id="KW-0328">Glycosyltransferase</keyword>
<dbReference type="InterPro" id="IPR003835">
    <property type="entry name" value="Glyco_trans_19"/>
</dbReference>
<evidence type="ECO:0000256" key="9">
    <source>
        <dbReference type="ARBA" id="ARBA00023098"/>
    </source>
</evidence>
<evidence type="ECO:0000256" key="7">
    <source>
        <dbReference type="ARBA" id="ARBA00022676"/>
    </source>
</evidence>
<dbReference type="GO" id="GO:0008915">
    <property type="term" value="F:lipid-A-disaccharide synthase activity"/>
    <property type="evidence" value="ECO:0007669"/>
    <property type="project" value="UniProtKB-UniRule"/>
</dbReference>
<organism evidence="12 13">
    <name type="scientific">Idiomarina aquatica</name>
    <dbReference type="NCBI Taxonomy" id="1327752"/>
    <lineage>
        <taxon>Bacteria</taxon>
        <taxon>Pseudomonadati</taxon>
        <taxon>Pseudomonadota</taxon>
        <taxon>Gammaproteobacteria</taxon>
        <taxon>Alteromonadales</taxon>
        <taxon>Idiomarinaceae</taxon>
        <taxon>Idiomarina</taxon>
    </lineage>
</organism>
<evidence type="ECO:0000256" key="10">
    <source>
        <dbReference type="ARBA" id="ARBA00048975"/>
    </source>
</evidence>
<evidence type="ECO:0000256" key="5">
    <source>
        <dbReference type="ARBA" id="ARBA00022516"/>
    </source>
</evidence>
<proteinExistence type="inferred from homology"/>
<evidence type="ECO:0000313" key="12">
    <source>
        <dbReference type="EMBL" id="TDP40476.1"/>
    </source>
</evidence>
<dbReference type="HAMAP" id="MF_00392">
    <property type="entry name" value="LpxB"/>
    <property type="match status" value="1"/>
</dbReference>
<reference evidence="12 13" key="1">
    <citation type="submission" date="2019-03" db="EMBL/GenBank/DDBJ databases">
        <title>Freshwater and sediment microbial communities from various areas in North America, analyzing microbe dynamics in response to fracking.</title>
        <authorList>
            <person name="Lamendella R."/>
        </authorList>
    </citation>
    <scope>NUCLEOTIDE SEQUENCE [LARGE SCALE GENOMIC DNA]</scope>
    <source>
        <strain evidence="12 13">18_TX</strain>
    </source>
</reference>
<evidence type="ECO:0000256" key="11">
    <source>
        <dbReference type="HAMAP-Rule" id="MF_00392"/>
    </source>
</evidence>
<evidence type="ECO:0000256" key="2">
    <source>
        <dbReference type="ARBA" id="ARBA00007868"/>
    </source>
</evidence>
<gene>
    <name evidence="11" type="primary">lpxB</name>
    <name evidence="12" type="ORF">DEU29_10119</name>
</gene>
<dbReference type="Proteomes" id="UP000295531">
    <property type="component" value="Unassembled WGS sequence"/>
</dbReference>
<keyword evidence="6 11" id="KW-0441">Lipid A biosynthesis</keyword>
<keyword evidence="13" id="KW-1185">Reference proteome</keyword>
<dbReference type="OrthoDB" id="9801642at2"/>
<dbReference type="GO" id="GO:0009245">
    <property type="term" value="P:lipid A biosynthetic process"/>
    <property type="evidence" value="ECO:0007669"/>
    <property type="project" value="UniProtKB-UniRule"/>
</dbReference>
<comment type="catalytic activity">
    <reaction evidence="10 11">
        <text>a lipid X + a UDP-2-N,3-O-bis[(3R)-3-hydroxyacyl]-alpha-D-glucosamine = a lipid A disaccharide + UDP + H(+)</text>
        <dbReference type="Rhea" id="RHEA:67828"/>
        <dbReference type="ChEBI" id="CHEBI:15378"/>
        <dbReference type="ChEBI" id="CHEBI:58223"/>
        <dbReference type="ChEBI" id="CHEBI:137748"/>
        <dbReference type="ChEBI" id="CHEBI:176338"/>
        <dbReference type="ChEBI" id="CHEBI:176343"/>
        <dbReference type="EC" id="2.4.1.182"/>
    </reaction>
</comment>
<name>A0A4R6PQ81_9GAMM</name>
<comment type="similarity">
    <text evidence="2 11">Belongs to the LpxB family.</text>
</comment>
<dbReference type="RefSeq" id="WP_133538164.1">
    <property type="nucleotide sequence ID" value="NZ_SNXI01000001.1"/>
</dbReference>
<comment type="pathway">
    <text evidence="11">Bacterial outer membrane biogenesis; LPS lipid A biosynthesis.</text>
</comment>
<dbReference type="EMBL" id="SNXI01000001">
    <property type="protein sequence ID" value="TDP40476.1"/>
    <property type="molecule type" value="Genomic_DNA"/>
</dbReference>
<dbReference type="GO" id="GO:0005543">
    <property type="term" value="F:phospholipid binding"/>
    <property type="evidence" value="ECO:0007669"/>
    <property type="project" value="TreeGrafter"/>
</dbReference>
<comment type="caution">
    <text evidence="12">The sequence shown here is derived from an EMBL/GenBank/DDBJ whole genome shotgun (WGS) entry which is preliminary data.</text>
</comment>
<comment type="function">
    <text evidence="1 11">Condensation of UDP-2,3-diacylglucosamine and 2,3-diacylglucosamine-1-phosphate to form lipid A disaccharide, a precursor of lipid A, a phosphorylated glycolipid that anchors the lipopolysaccharide to the outer membrane of the cell.</text>
</comment>
<accession>A0A4R6PQ81</accession>
<protein>
    <recommendedName>
        <fullName evidence="4 11">Lipid-A-disaccharide synthase</fullName>
        <ecNumber evidence="3 11">2.4.1.182</ecNumber>
    </recommendedName>
</protein>